<organism evidence="2 3">
    <name type="scientific">SAR86 cluster bacterium</name>
    <dbReference type="NCBI Taxonomy" id="2030880"/>
    <lineage>
        <taxon>Bacteria</taxon>
        <taxon>Pseudomonadati</taxon>
        <taxon>Pseudomonadota</taxon>
        <taxon>Gammaproteobacteria</taxon>
        <taxon>SAR86 cluster</taxon>
    </lineage>
</organism>
<dbReference type="InterPro" id="IPR010982">
    <property type="entry name" value="Lambda_DNA-bd_dom_sf"/>
</dbReference>
<dbReference type="Proteomes" id="UP000218327">
    <property type="component" value="Unassembled WGS sequence"/>
</dbReference>
<dbReference type="Pfam" id="PF13744">
    <property type="entry name" value="HTH_37"/>
    <property type="match status" value="1"/>
</dbReference>
<reference evidence="3" key="1">
    <citation type="submission" date="2017-08" db="EMBL/GenBank/DDBJ databases">
        <title>A dynamic microbial community with high functional redundancy inhabits the cold, oxic subseafloor aquifer.</title>
        <authorList>
            <person name="Tully B.J."/>
            <person name="Wheat C.G."/>
            <person name="Glazer B.T."/>
            <person name="Huber J.A."/>
        </authorList>
    </citation>
    <scope>NUCLEOTIDE SEQUENCE [LARGE SCALE GENOMIC DNA]</scope>
</reference>
<dbReference type="SUPFAM" id="SSF47413">
    <property type="entry name" value="lambda repressor-like DNA-binding domains"/>
    <property type="match status" value="1"/>
</dbReference>
<comment type="caution">
    <text evidence="2">The sequence shown here is derived from an EMBL/GenBank/DDBJ whole genome shotgun (WGS) entry which is preliminary data.</text>
</comment>
<evidence type="ECO:0000313" key="2">
    <source>
        <dbReference type="EMBL" id="PCJ23174.1"/>
    </source>
</evidence>
<proteinExistence type="predicted"/>
<gene>
    <name evidence="2" type="ORF">COA96_12415</name>
</gene>
<accession>A0A2A5AV39</accession>
<dbReference type="GO" id="GO:0003677">
    <property type="term" value="F:DNA binding"/>
    <property type="evidence" value="ECO:0007669"/>
    <property type="project" value="InterPro"/>
</dbReference>
<evidence type="ECO:0000259" key="1">
    <source>
        <dbReference type="PROSITE" id="PS50943"/>
    </source>
</evidence>
<evidence type="ECO:0000313" key="3">
    <source>
        <dbReference type="Proteomes" id="UP000218327"/>
    </source>
</evidence>
<dbReference type="InterPro" id="IPR001387">
    <property type="entry name" value="Cro/C1-type_HTH"/>
</dbReference>
<dbReference type="InterPro" id="IPR039554">
    <property type="entry name" value="HigA2-like_HTH"/>
</dbReference>
<protein>
    <submittedName>
        <fullName evidence="2">Transcriptional regulator</fullName>
    </submittedName>
</protein>
<sequence>MKNTETTYISSSDNVFADLGLENSGELQAKADLARSIREIIKHRKLTQAKVATLLGTHQTQISRLSSGAGIDGMSFDLLMNWLIKLDRNITVTVRKAPRSQLACGSIQVAI</sequence>
<dbReference type="CDD" id="cd00093">
    <property type="entry name" value="HTH_XRE"/>
    <property type="match status" value="1"/>
</dbReference>
<dbReference type="EMBL" id="NVVJ01000043">
    <property type="protein sequence ID" value="PCJ23174.1"/>
    <property type="molecule type" value="Genomic_DNA"/>
</dbReference>
<dbReference type="PROSITE" id="PS50943">
    <property type="entry name" value="HTH_CROC1"/>
    <property type="match status" value="1"/>
</dbReference>
<feature type="domain" description="HTH cro/C1-type" evidence="1">
    <location>
        <begin position="37"/>
        <end position="65"/>
    </location>
</feature>
<dbReference type="Gene3D" id="1.10.260.40">
    <property type="entry name" value="lambda repressor-like DNA-binding domains"/>
    <property type="match status" value="1"/>
</dbReference>
<name>A0A2A5AV39_9GAMM</name>
<dbReference type="AlphaFoldDB" id="A0A2A5AV39"/>